<protein>
    <submittedName>
        <fullName evidence="14">Mlr1523 protein</fullName>
    </submittedName>
</protein>
<evidence type="ECO:0000256" key="12">
    <source>
        <dbReference type="ARBA" id="ARBA00034430"/>
    </source>
</evidence>
<feature type="transmembrane region" description="Helical" evidence="13">
    <location>
        <begin position="90"/>
        <end position="110"/>
    </location>
</feature>
<keyword evidence="4" id="KW-0633">Potassium transport</keyword>
<dbReference type="GO" id="GO:0016020">
    <property type="term" value="C:membrane"/>
    <property type="evidence" value="ECO:0007669"/>
    <property type="project" value="UniProtKB-SubCell"/>
</dbReference>
<accession>Q98KD7</accession>
<feature type="transmembrane region" description="Helical" evidence="13">
    <location>
        <begin position="205"/>
        <end position="235"/>
    </location>
</feature>
<evidence type="ECO:0000256" key="5">
    <source>
        <dbReference type="ARBA" id="ARBA00022692"/>
    </source>
</evidence>
<dbReference type="Proteomes" id="UP000000552">
    <property type="component" value="Chromosome"/>
</dbReference>
<feature type="transmembrane region" description="Helical" evidence="13">
    <location>
        <begin position="162"/>
        <end position="184"/>
    </location>
</feature>
<evidence type="ECO:0000256" key="13">
    <source>
        <dbReference type="SAM" id="Phobius"/>
    </source>
</evidence>
<keyword evidence="8 13" id="KW-1133">Transmembrane helix</keyword>
<dbReference type="PANTHER" id="PTHR31462">
    <property type="entry name" value="ENDOSOMAL/LYSOSOMAL POTASSIUM CHANNEL TMEM175"/>
    <property type="match status" value="1"/>
</dbReference>
<keyword evidence="5 13" id="KW-0812">Transmembrane</keyword>
<dbReference type="HOGENOM" id="CLU_090238_1_0_5"/>
<organism evidence="14 15">
    <name type="scientific">Mesorhizobium japonicum (strain LMG 29417 / CECT 9101 / MAFF 303099)</name>
    <name type="common">Mesorhizobium loti (strain MAFF 303099)</name>
    <dbReference type="NCBI Taxonomy" id="266835"/>
    <lineage>
        <taxon>Bacteria</taxon>
        <taxon>Pseudomonadati</taxon>
        <taxon>Pseudomonadota</taxon>
        <taxon>Alphaproteobacteria</taxon>
        <taxon>Hyphomicrobiales</taxon>
        <taxon>Phyllobacteriaceae</taxon>
        <taxon>Mesorhizobium</taxon>
    </lineage>
</organism>
<keyword evidence="7" id="KW-0630">Potassium</keyword>
<dbReference type="GO" id="GO:0005267">
    <property type="term" value="F:potassium channel activity"/>
    <property type="evidence" value="ECO:0007669"/>
    <property type="project" value="UniProtKB-KW"/>
</dbReference>
<reference evidence="14 15" key="1">
    <citation type="journal article" date="2000" name="DNA Res.">
        <title>Complete genome structure of the nitrogen-fixing symbiotic bacterium Mesorhizobium loti.</title>
        <authorList>
            <person name="Kaneko T."/>
            <person name="Nakamura Y."/>
            <person name="Sato S."/>
            <person name="Asamizu E."/>
            <person name="Kato T."/>
            <person name="Sasamoto S."/>
            <person name="Watanabe A."/>
            <person name="Idesawa K."/>
            <person name="Ishikawa A."/>
            <person name="Kawashima K."/>
            <person name="Kimura T."/>
            <person name="Kishida Y."/>
            <person name="Kiyokawa C."/>
            <person name="Kohara M."/>
            <person name="Matsumoto M."/>
            <person name="Matsuno A."/>
            <person name="Mochizuki Y."/>
            <person name="Nakayama S."/>
            <person name="Nakazaki N."/>
            <person name="Shimpo S."/>
            <person name="Sugimoto M."/>
            <person name="Takeuchi C."/>
            <person name="Yamada M."/>
            <person name="Tabata S."/>
        </authorList>
    </citation>
    <scope>NUCLEOTIDE SEQUENCE [LARGE SCALE GENOMIC DNA]</scope>
    <source>
        <strain evidence="15">LMG 29417 / CECT 9101 / MAFF 303099</strain>
    </source>
</reference>
<feature type="transmembrane region" description="Helical" evidence="13">
    <location>
        <begin position="130"/>
        <end position="150"/>
    </location>
</feature>
<dbReference type="InterPro" id="IPR010617">
    <property type="entry name" value="TMEM175-like"/>
</dbReference>
<evidence type="ECO:0000256" key="4">
    <source>
        <dbReference type="ARBA" id="ARBA00022538"/>
    </source>
</evidence>
<comment type="similarity">
    <text evidence="2">Belongs to the TMEM175 family.</text>
</comment>
<comment type="subcellular location">
    <subcellularLocation>
        <location evidence="1">Membrane</location>
        <topology evidence="1">Multi-pass membrane protein</topology>
    </subcellularLocation>
</comment>
<feature type="transmembrane region" description="Helical" evidence="13">
    <location>
        <begin position="61"/>
        <end position="78"/>
    </location>
</feature>
<keyword evidence="10 13" id="KW-0472">Membrane</keyword>
<evidence type="ECO:0000256" key="2">
    <source>
        <dbReference type="ARBA" id="ARBA00006920"/>
    </source>
</evidence>
<keyword evidence="9" id="KW-0406">Ion transport</keyword>
<name>Q98KD7_RHILO</name>
<evidence type="ECO:0000313" key="15">
    <source>
        <dbReference type="Proteomes" id="UP000000552"/>
    </source>
</evidence>
<evidence type="ECO:0000256" key="8">
    <source>
        <dbReference type="ARBA" id="ARBA00022989"/>
    </source>
</evidence>
<dbReference type="EMBL" id="BA000012">
    <property type="protein sequence ID" value="BAB48877.1"/>
    <property type="molecule type" value="Genomic_DNA"/>
</dbReference>
<evidence type="ECO:0000256" key="9">
    <source>
        <dbReference type="ARBA" id="ARBA00023065"/>
    </source>
</evidence>
<evidence type="ECO:0000256" key="11">
    <source>
        <dbReference type="ARBA" id="ARBA00023303"/>
    </source>
</evidence>
<proteinExistence type="inferred from homology"/>
<comment type="catalytic activity">
    <reaction evidence="12">
        <text>K(+)(in) = K(+)(out)</text>
        <dbReference type="Rhea" id="RHEA:29463"/>
        <dbReference type="ChEBI" id="CHEBI:29103"/>
    </reaction>
</comment>
<evidence type="ECO:0000313" key="14">
    <source>
        <dbReference type="EMBL" id="BAB48877.1"/>
    </source>
</evidence>
<sequence length="246" mass="27573">MSGHFDILVVGKSHHQRLCRACVPRPEFTPDKFEVRPWRWAKSSLTFDRIGKGESMGKGRVEAFTDGVVAIIITIMVLELKVPHGEDVSALLPLWPVFFSYVLSFINVGIYWNNLHNMFHTVQRVDGRVLWANLNLLFWLSLMPVTTAFMGENHFAPVPVAVYGADLALCAIAYNILAAALHRLHGNDTAFAKALGNDRKGKLSLAVYIAAVLLTFVNQWIGVALYVLVAMIWLVPDTRFARVIEK</sequence>
<dbReference type="GO" id="GO:0015252">
    <property type="term" value="F:proton channel activity"/>
    <property type="evidence" value="ECO:0007669"/>
    <property type="project" value="InterPro"/>
</dbReference>
<evidence type="ECO:0000256" key="1">
    <source>
        <dbReference type="ARBA" id="ARBA00004141"/>
    </source>
</evidence>
<evidence type="ECO:0000256" key="7">
    <source>
        <dbReference type="ARBA" id="ARBA00022958"/>
    </source>
</evidence>
<evidence type="ECO:0000256" key="10">
    <source>
        <dbReference type="ARBA" id="ARBA00023136"/>
    </source>
</evidence>
<gene>
    <name evidence="14" type="ordered locus">mlr1523</name>
</gene>
<dbReference type="eggNOG" id="COG3548">
    <property type="taxonomic scope" value="Bacteria"/>
</dbReference>
<evidence type="ECO:0000256" key="6">
    <source>
        <dbReference type="ARBA" id="ARBA00022826"/>
    </source>
</evidence>
<dbReference type="Pfam" id="PF06736">
    <property type="entry name" value="TMEM175"/>
    <property type="match status" value="1"/>
</dbReference>
<dbReference type="KEGG" id="mlo:mlr1523"/>
<dbReference type="AlphaFoldDB" id="Q98KD7"/>
<keyword evidence="3" id="KW-0813">Transport</keyword>
<keyword evidence="6" id="KW-0631">Potassium channel</keyword>
<dbReference type="PANTHER" id="PTHR31462:SF5">
    <property type="entry name" value="ENDOSOMAL_LYSOSOMAL PROTON CHANNEL TMEM175"/>
    <property type="match status" value="1"/>
</dbReference>
<keyword evidence="11" id="KW-0407">Ion channel</keyword>
<evidence type="ECO:0000256" key="3">
    <source>
        <dbReference type="ARBA" id="ARBA00022448"/>
    </source>
</evidence>